<dbReference type="InterPro" id="IPR003362">
    <property type="entry name" value="Bact_transf"/>
</dbReference>
<evidence type="ECO:0000256" key="1">
    <source>
        <dbReference type="ARBA" id="ARBA00006464"/>
    </source>
</evidence>
<dbReference type="EnsemblBacteria" id="ABF42300">
    <property type="protein sequence ID" value="ABF42300"/>
    <property type="gene ID" value="Acid345_3299"/>
</dbReference>
<keyword evidence="3" id="KW-0808">Transferase</keyword>
<keyword evidence="4" id="KW-1185">Reference proteome</keyword>
<reference evidence="3 4" key="1">
    <citation type="journal article" date="2009" name="Appl. Environ. Microbiol.">
        <title>Three genomes from the phylum Acidobacteria provide insight into the lifestyles of these microorganisms in soils.</title>
        <authorList>
            <person name="Ward N.L."/>
            <person name="Challacombe J.F."/>
            <person name="Janssen P.H."/>
            <person name="Henrissat B."/>
            <person name="Coutinho P.M."/>
            <person name="Wu M."/>
            <person name="Xie G."/>
            <person name="Haft D.H."/>
            <person name="Sait M."/>
            <person name="Badger J."/>
            <person name="Barabote R.D."/>
            <person name="Bradley B."/>
            <person name="Brettin T.S."/>
            <person name="Brinkac L.M."/>
            <person name="Bruce D."/>
            <person name="Creasy T."/>
            <person name="Daugherty S.C."/>
            <person name="Davidsen T.M."/>
            <person name="DeBoy R.T."/>
            <person name="Detter J.C."/>
            <person name="Dodson R.J."/>
            <person name="Durkin A.S."/>
            <person name="Ganapathy A."/>
            <person name="Gwinn-Giglio M."/>
            <person name="Han C.S."/>
            <person name="Khouri H."/>
            <person name="Kiss H."/>
            <person name="Kothari S.P."/>
            <person name="Madupu R."/>
            <person name="Nelson K.E."/>
            <person name="Nelson W.C."/>
            <person name="Paulsen I."/>
            <person name="Penn K."/>
            <person name="Ren Q."/>
            <person name="Rosovitz M.J."/>
            <person name="Selengut J.D."/>
            <person name="Shrivastava S."/>
            <person name="Sullivan S.A."/>
            <person name="Tapia R."/>
            <person name="Thompson L.S."/>
            <person name="Watkins K.L."/>
            <person name="Yang Q."/>
            <person name="Yu C."/>
            <person name="Zafar N."/>
            <person name="Zhou L."/>
            <person name="Kuske C.R."/>
        </authorList>
    </citation>
    <scope>NUCLEOTIDE SEQUENCE [LARGE SCALE GENOMIC DNA]</scope>
    <source>
        <strain evidence="3 4">Ellin345</strain>
    </source>
</reference>
<dbReference type="STRING" id="204669.Acid345_3299"/>
<dbReference type="OrthoDB" id="9808602at2"/>
<comment type="similarity">
    <text evidence="1">Belongs to the bacterial sugar transferase family.</text>
</comment>
<dbReference type="AlphaFoldDB" id="Q1ILF0"/>
<evidence type="ECO:0000313" key="3">
    <source>
        <dbReference type="EMBL" id="ABF42300.1"/>
    </source>
</evidence>
<evidence type="ECO:0000259" key="2">
    <source>
        <dbReference type="Pfam" id="PF02397"/>
    </source>
</evidence>
<dbReference type="KEGG" id="aba:Acid345_3299"/>
<gene>
    <name evidence="3" type="ordered locus">Acid345_3299</name>
</gene>
<proteinExistence type="inferred from homology"/>
<dbReference type="GO" id="GO:0016780">
    <property type="term" value="F:phosphotransferase activity, for other substituted phosphate groups"/>
    <property type="evidence" value="ECO:0007669"/>
    <property type="project" value="TreeGrafter"/>
</dbReference>
<dbReference type="PANTHER" id="PTHR30576">
    <property type="entry name" value="COLANIC BIOSYNTHESIS UDP-GLUCOSE LIPID CARRIER TRANSFERASE"/>
    <property type="match status" value="1"/>
</dbReference>
<name>Q1ILF0_KORVE</name>
<dbReference type="HOGENOM" id="CLU_024920_1_2_0"/>
<protein>
    <submittedName>
        <fullName evidence="3">Sugar transferase</fullName>
    </submittedName>
</protein>
<feature type="domain" description="Bacterial sugar transferase" evidence="2">
    <location>
        <begin position="2"/>
        <end position="193"/>
    </location>
</feature>
<dbReference type="PANTHER" id="PTHR30576:SF20">
    <property type="entry name" value="QUINOVOSAMINEPHOSPHOTRANSFERAE-RELATED"/>
    <property type="match status" value="1"/>
</dbReference>
<dbReference type="eggNOG" id="COG2148">
    <property type="taxonomic scope" value="Bacteria"/>
</dbReference>
<dbReference type="Pfam" id="PF02397">
    <property type="entry name" value="Bac_transf"/>
    <property type="match status" value="1"/>
</dbReference>
<organism evidence="3 4">
    <name type="scientific">Koribacter versatilis (strain Ellin345)</name>
    <dbReference type="NCBI Taxonomy" id="204669"/>
    <lineage>
        <taxon>Bacteria</taxon>
        <taxon>Pseudomonadati</taxon>
        <taxon>Acidobacteriota</taxon>
        <taxon>Terriglobia</taxon>
        <taxon>Terriglobales</taxon>
        <taxon>Candidatus Korobacteraceae</taxon>
        <taxon>Candidatus Korobacter</taxon>
    </lineage>
</organism>
<dbReference type="RefSeq" id="WP_011524099.1">
    <property type="nucleotide sequence ID" value="NC_008009.1"/>
</dbReference>
<accession>Q1ILF0</accession>
<sequence>MKRLFDILLAAIGLILAAPVMFLAALAVRFDTPGPILFRQKRIGKDFRTFELLKFRSMRVANAGSQVTFGEDLRITSSGRWLRKVKFDELPQLWNVLRGDMSFVGPRPEVPQYVELYRDRYEKLLGVRPGITDRASIKYRSESAILGSVDDPENYYRTVILPDKIAMGEEYVERHSVVGDIGIILQTVLVVFKHDECVDVQAPAVIAKSTGDHSR</sequence>
<dbReference type="Proteomes" id="UP000002432">
    <property type="component" value="Chromosome"/>
</dbReference>
<dbReference type="EMBL" id="CP000360">
    <property type="protein sequence ID" value="ABF42300.1"/>
    <property type="molecule type" value="Genomic_DNA"/>
</dbReference>
<evidence type="ECO:0000313" key="4">
    <source>
        <dbReference type="Proteomes" id="UP000002432"/>
    </source>
</evidence>